<dbReference type="PANTHER" id="PTHR45848">
    <property type="entry name" value="DUAL SPECIFICITY PROTEIN PHOSPHATASE 12 FAMILY MEMBER"/>
    <property type="match status" value="1"/>
</dbReference>
<evidence type="ECO:0000256" key="4">
    <source>
        <dbReference type="ARBA" id="ARBA00022912"/>
    </source>
</evidence>
<dbReference type="EC" id="3.1.3.48" evidence="2"/>
<comment type="similarity">
    <text evidence="1">Belongs to the protein-tyrosine phosphatase family. Non-receptor class dual specificity subfamily.</text>
</comment>
<dbReference type="PROSITE" id="PS00028">
    <property type="entry name" value="ZINC_FINGER_C2H2_1"/>
    <property type="match status" value="1"/>
</dbReference>
<evidence type="ECO:0000256" key="1">
    <source>
        <dbReference type="ARBA" id="ARBA00008601"/>
    </source>
</evidence>
<evidence type="ECO:0000313" key="9">
    <source>
        <dbReference type="Proteomes" id="UP000007110"/>
    </source>
</evidence>
<dbReference type="PIRSF" id="PIRSF000941">
    <property type="entry name" value="DUSP12"/>
    <property type="match status" value="1"/>
</dbReference>
<reference evidence="9" key="1">
    <citation type="submission" date="2015-02" db="EMBL/GenBank/DDBJ databases">
        <title>Genome sequencing for Strongylocentrotus purpuratus.</title>
        <authorList>
            <person name="Murali S."/>
            <person name="Liu Y."/>
            <person name="Vee V."/>
            <person name="English A."/>
            <person name="Wang M."/>
            <person name="Skinner E."/>
            <person name="Han Y."/>
            <person name="Muzny D.M."/>
            <person name="Worley K.C."/>
            <person name="Gibbs R.A."/>
        </authorList>
    </citation>
    <scope>NUCLEOTIDE SEQUENCE</scope>
</reference>
<keyword evidence="9" id="KW-1185">Reference proteome</keyword>
<dbReference type="InterPro" id="IPR029021">
    <property type="entry name" value="Prot-tyrosine_phosphatase-like"/>
</dbReference>
<feature type="active site" description="Phosphocysteine intermediate" evidence="5">
    <location>
        <position position="92"/>
    </location>
</feature>
<dbReference type="CTD" id="11266"/>
<keyword evidence="3" id="KW-0378">Hydrolase</keyword>
<evidence type="ECO:0000256" key="2">
    <source>
        <dbReference type="ARBA" id="ARBA00013064"/>
    </source>
</evidence>
<dbReference type="PROSITE" id="PS00383">
    <property type="entry name" value="TYR_PHOSPHATASE_1"/>
    <property type="match status" value="1"/>
</dbReference>
<dbReference type="Gene3D" id="3.90.190.10">
    <property type="entry name" value="Protein tyrosine phosphatase superfamily"/>
    <property type="match status" value="1"/>
</dbReference>
<dbReference type="PROSITE" id="PS50056">
    <property type="entry name" value="TYR_PHOSPHATASE_2"/>
    <property type="match status" value="1"/>
</dbReference>
<evidence type="ECO:0000259" key="7">
    <source>
        <dbReference type="PROSITE" id="PS50056"/>
    </source>
</evidence>
<reference evidence="8" key="2">
    <citation type="submission" date="2021-01" db="UniProtKB">
        <authorList>
            <consortium name="EnsemblMetazoa"/>
        </authorList>
    </citation>
    <scope>IDENTIFICATION</scope>
</reference>
<dbReference type="Proteomes" id="UP000007110">
    <property type="component" value="Unassembled WGS sequence"/>
</dbReference>
<organism evidence="8 9">
    <name type="scientific">Strongylocentrotus purpuratus</name>
    <name type="common">Purple sea urchin</name>
    <dbReference type="NCBI Taxonomy" id="7668"/>
    <lineage>
        <taxon>Eukaryota</taxon>
        <taxon>Metazoa</taxon>
        <taxon>Echinodermata</taxon>
        <taxon>Eleutherozoa</taxon>
        <taxon>Echinozoa</taxon>
        <taxon>Echinoidea</taxon>
        <taxon>Euechinoidea</taxon>
        <taxon>Echinacea</taxon>
        <taxon>Camarodonta</taxon>
        <taxon>Echinidea</taxon>
        <taxon>Strongylocentrotidae</taxon>
        <taxon>Strongylocentrotus</taxon>
    </lineage>
</organism>
<dbReference type="AlphaFoldDB" id="A0A7M7PL56"/>
<dbReference type="KEGG" id="spu:590781"/>
<dbReference type="GO" id="GO:0005634">
    <property type="term" value="C:nucleus"/>
    <property type="evidence" value="ECO:0000318"/>
    <property type="project" value="GO_Central"/>
</dbReference>
<dbReference type="InParanoid" id="A0A7M7PL56"/>
<proteinExistence type="inferred from homology"/>
<name>A0A7M7PL56_STRPU</name>
<dbReference type="InterPro" id="IPR020422">
    <property type="entry name" value="TYR_PHOSPHATASE_DUAL_dom"/>
</dbReference>
<dbReference type="OMA" id="FAWQGMQ"/>
<dbReference type="InterPro" id="IPR000340">
    <property type="entry name" value="Dual-sp_phosphatase_cat-dom"/>
</dbReference>
<dbReference type="RefSeq" id="XP_030853540.1">
    <property type="nucleotide sequence ID" value="XM_030997680.1"/>
</dbReference>
<sequence length="308" mass="34332">MPGDADEILPRLWLGDLQAAESERFLNDRKISHVLSLINMPITVPSEVAVNHKQIIIRDQPGEDLLTHLEDILAFMEDGLDPAKEGSVLVHCAMGVSRSSSAVIAYIMYKEKCPLVTALKKVVDKHSQTCPNTGFMEQLKLFEAMGCQCDTTNSQFKQHRLSHLAEEIHSREEIPKDLLASDPAGSSPDPAGDNTLYKCRKCRRALFCQSSVIAHENTKGHRDFGWHKHKGQMSKEQGSISCTSVFVEPVSWMESFLMGVHEGKISCPKCDSRLGSFNWAGAQCSCGFWMTPAFQIHLNRVDHMVPVP</sequence>
<evidence type="ECO:0000256" key="3">
    <source>
        <dbReference type="ARBA" id="ARBA00022801"/>
    </source>
</evidence>
<keyword evidence="4" id="KW-0904">Protein phosphatase</keyword>
<dbReference type="CDD" id="cd14498">
    <property type="entry name" value="DSP"/>
    <property type="match status" value="1"/>
</dbReference>
<dbReference type="GeneID" id="590781"/>
<dbReference type="FunCoup" id="A0A7M7PL56">
    <property type="interactions" value="1932"/>
</dbReference>
<dbReference type="GO" id="GO:0008138">
    <property type="term" value="F:protein tyrosine/serine/threonine phosphatase activity"/>
    <property type="evidence" value="ECO:0000318"/>
    <property type="project" value="GO_Central"/>
</dbReference>
<feature type="domain" description="Tyrosine-protein phosphatase" evidence="6">
    <location>
        <begin position="3"/>
        <end position="148"/>
    </location>
</feature>
<dbReference type="OrthoDB" id="2017893at2759"/>
<feature type="domain" description="Tyrosine specific protein phosphatases" evidence="7">
    <location>
        <begin position="70"/>
        <end position="122"/>
    </location>
</feature>
<accession>A0A7M7PL56</accession>
<dbReference type="InterPro" id="IPR000387">
    <property type="entry name" value="Tyr_Pase_dom"/>
</dbReference>
<dbReference type="SUPFAM" id="SSF52799">
    <property type="entry name" value="(Phosphotyrosine protein) phosphatases II"/>
    <property type="match status" value="1"/>
</dbReference>
<dbReference type="PANTHER" id="PTHR45848:SF4">
    <property type="entry name" value="DUAL SPECIFICITY PROTEIN PHOSPHATASE 12"/>
    <property type="match status" value="1"/>
</dbReference>
<dbReference type="EnsemblMetazoa" id="XM_030997680">
    <property type="protein sequence ID" value="XP_030853540"/>
    <property type="gene ID" value="LOC590781"/>
</dbReference>
<evidence type="ECO:0000313" key="8">
    <source>
        <dbReference type="EnsemblMetazoa" id="XP_030853540"/>
    </source>
</evidence>
<dbReference type="GO" id="GO:0004725">
    <property type="term" value="F:protein tyrosine phosphatase activity"/>
    <property type="evidence" value="ECO:0007669"/>
    <property type="project" value="UniProtKB-EC"/>
</dbReference>
<dbReference type="PROSITE" id="PS50054">
    <property type="entry name" value="TYR_PHOSPHATASE_DUAL"/>
    <property type="match status" value="1"/>
</dbReference>
<dbReference type="InterPro" id="IPR013087">
    <property type="entry name" value="Znf_C2H2_type"/>
</dbReference>
<dbReference type="InterPro" id="IPR016278">
    <property type="entry name" value="DUSP12"/>
</dbReference>
<dbReference type="InterPro" id="IPR016130">
    <property type="entry name" value="Tyr_Pase_AS"/>
</dbReference>
<evidence type="ECO:0000256" key="5">
    <source>
        <dbReference type="PIRSR" id="PIRSR000941-50"/>
    </source>
</evidence>
<evidence type="ECO:0000259" key="6">
    <source>
        <dbReference type="PROSITE" id="PS50054"/>
    </source>
</evidence>
<protein>
    <recommendedName>
        <fullName evidence="2">protein-tyrosine-phosphatase</fullName>
        <ecNumber evidence="2">3.1.3.48</ecNumber>
    </recommendedName>
</protein>
<dbReference type="SMART" id="SM00195">
    <property type="entry name" value="DSPc"/>
    <property type="match status" value="1"/>
</dbReference>
<dbReference type="Pfam" id="PF00782">
    <property type="entry name" value="DSPc"/>
    <property type="match status" value="1"/>
</dbReference>
<dbReference type="FunFam" id="3.90.190.10:FF:000230">
    <property type="entry name" value="Dual specificity protein phosphatase 12"/>
    <property type="match status" value="1"/>
</dbReference>